<evidence type="ECO:0000259" key="8">
    <source>
        <dbReference type="Pfam" id="PF01850"/>
    </source>
</evidence>
<reference evidence="9 10" key="1">
    <citation type="submission" date="2013-04" db="EMBL/GenBank/DDBJ databases">
        <title>The Genome Sequence of Treponema medium ATCC 700293.</title>
        <authorList>
            <consortium name="The Broad Institute Genomics Platform"/>
            <person name="Earl A."/>
            <person name="Ward D."/>
            <person name="Feldgarden M."/>
            <person name="Gevers D."/>
            <person name="Leonetti C."/>
            <person name="Blanton J.M."/>
            <person name="Dewhirst F.E."/>
            <person name="Izard J."/>
            <person name="Walker B."/>
            <person name="Young S."/>
            <person name="Zeng Q."/>
            <person name="Gargeya S."/>
            <person name="Fitzgerald M."/>
            <person name="Haas B."/>
            <person name="Abouelleil A."/>
            <person name="Allen A.W."/>
            <person name="Alvarado L."/>
            <person name="Arachchi H.M."/>
            <person name="Berlin A.M."/>
            <person name="Chapman S.B."/>
            <person name="Gainer-Dewar J."/>
            <person name="Goldberg J."/>
            <person name="Griggs A."/>
            <person name="Gujja S."/>
            <person name="Hansen M."/>
            <person name="Howarth C."/>
            <person name="Imamovic A."/>
            <person name="Ireland A."/>
            <person name="Larimer J."/>
            <person name="McCowan C."/>
            <person name="Murphy C."/>
            <person name="Pearson M."/>
            <person name="Poon T.W."/>
            <person name="Priest M."/>
            <person name="Roberts A."/>
            <person name="Saif S."/>
            <person name="Shea T."/>
            <person name="Sisk P."/>
            <person name="Sykes S."/>
            <person name="Wortman J."/>
            <person name="Nusbaum C."/>
            <person name="Birren B."/>
        </authorList>
    </citation>
    <scope>NUCLEOTIDE SEQUENCE [LARGE SCALE GENOMIC DNA]</scope>
    <source>
        <strain evidence="9 10">ATCC 700293</strain>
    </source>
</reference>
<keyword evidence="3" id="KW-0540">Nuclease</keyword>
<comment type="caution">
    <text evidence="9">The sequence shown here is derived from an EMBL/GenBank/DDBJ whole genome shotgun (WGS) entry which is preliminary data.</text>
</comment>
<dbReference type="CDD" id="cd18738">
    <property type="entry name" value="PIN_VapC4-5_FitB-like"/>
    <property type="match status" value="1"/>
</dbReference>
<keyword evidence="6" id="KW-0460">Magnesium</keyword>
<comment type="similarity">
    <text evidence="7">Belongs to the PINc/VapC protein family.</text>
</comment>
<evidence type="ECO:0000256" key="1">
    <source>
        <dbReference type="ARBA" id="ARBA00001946"/>
    </source>
</evidence>
<proteinExistence type="inferred from homology"/>
<dbReference type="Proteomes" id="UP000014634">
    <property type="component" value="Unassembled WGS sequence"/>
</dbReference>
<keyword evidence="4" id="KW-0479">Metal-binding</keyword>
<dbReference type="GO" id="GO:0016787">
    <property type="term" value="F:hydrolase activity"/>
    <property type="evidence" value="ECO:0007669"/>
    <property type="project" value="UniProtKB-KW"/>
</dbReference>
<evidence type="ECO:0000256" key="7">
    <source>
        <dbReference type="ARBA" id="ARBA00038093"/>
    </source>
</evidence>
<keyword evidence="5" id="KW-0378">Hydrolase</keyword>
<sequence>MNGVDCLADTNALIYLLNGNSCMFPYLEKNLALSIISAMELLSFSGMTETEGQSIRSFINDCTEITLSNDIKEKTIEIRKKYRAKLPDAIIAASAIVNGLPLITADKGFKQIEELDLQIIVPIM</sequence>
<dbReference type="GO" id="GO:0046872">
    <property type="term" value="F:metal ion binding"/>
    <property type="evidence" value="ECO:0007669"/>
    <property type="project" value="UniProtKB-KW"/>
</dbReference>
<dbReference type="RefSeq" id="WP_016523338.1">
    <property type="nucleotide sequence ID" value="NZ_KE332517.1"/>
</dbReference>
<feature type="domain" description="PIN" evidence="8">
    <location>
        <begin position="8"/>
        <end position="114"/>
    </location>
</feature>
<dbReference type="InterPro" id="IPR050556">
    <property type="entry name" value="Type_II_TA_system_RNase"/>
</dbReference>
<dbReference type="EMBL" id="ATFE01000011">
    <property type="protein sequence ID" value="EPF28499.1"/>
    <property type="molecule type" value="Genomic_DNA"/>
</dbReference>
<evidence type="ECO:0000256" key="2">
    <source>
        <dbReference type="ARBA" id="ARBA00022649"/>
    </source>
</evidence>
<evidence type="ECO:0000313" key="9">
    <source>
        <dbReference type="EMBL" id="EPF28499.1"/>
    </source>
</evidence>
<dbReference type="PANTHER" id="PTHR33653:SF1">
    <property type="entry name" value="RIBONUCLEASE VAPC2"/>
    <property type="match status" value="1"/>
</dbReference>
<evidence type="ECO:0000256" key="5">
    <source>
        <dbReference type="ARBA" id="ARBA00022801"/>
    </source>
</evidence>
<evidence type="ECO:0000256" key="4">
    <source>
        <dbReference type="ARBA" id="ARBA00022723"/>
    </source>
</evidence>
<evidence type="ECO:0000256" key="6">
    <source>
        <dbReference type="ARBA" id="ARBA00022842"/>
    </source>
</evidence>
<name>A0AA87NM32_TREMD</name>
<accession>A0AA87NM32</accession>
<keyword evidence="2" id="KW-1277">Toxin-antitoxin system</keyword>
<evidence type="ECO:0000313" key="10">
    <source>
        <dbReference type="Proteomes" id="UP000014634"/>
    </source>
</evidence>
<dbReference type="InterPro" id="IPR029060">
    <property type="entry name" value="PIN-like_dom_sf"/>
</dbReference>
<comment type="cofactor">
    <cofactor evidence="1">
        <name>Mg(2+)</name>
        <dbReference type="ChEBI" id="CHEBI:18420"/>
    </cofactor>
</comment>
<gene>
    <name evidence="9" type="ORF">HMPREF9195_01395</name>
</gene>
<dbReference type="Gene3D" id="3.40.50.1010">
    <property type="entry name" value="5'-nuclease"/>
    <property type="match status" value="1"/>
</dbReference>
<dbReference type="SUPFAM" id="SSF88723">
    <property type="entry name" value="PIN domain-like"/>
    <property type="match status" value="1"/>
</dbReference>
<dbReference type="Pfam" id="PF01850">
    <property type="entry name" value="PIN"/>
    <property type="match status" value="1"/>
</dbReference>
<dbReference type="AlphaFoldDB" id="A0AA87NM32"/>
<dbReference type="GO" id="GO:0004518">
    <property type="term" value="F:nuclease activity"/>
    <property type="evidence" value="ECO:0007669"/>
    <property type="project" value="UniProtKB-KW"/>
</dbReference>
<dbReference type="InterPro" id="IPR002716">
    <property type="entry name" value="PIN_dom"/>
</dbReference>
<dbReference type="PANTHER" id="PTHR33653">
    <property type="entry name" value="RIBONUCLEASE VAPC2"/>
    <property type="match status" value="1"/>
</dbReference>
<protein>
    <recommendedName>
        <fullName evidence="8">PIN domain-containing protein</fullName>
    </recommendedName>
</protein>
<organism evidence="9 10">
    <name type="scientific">Treponema medium ATCC 700293</name>
    <dbReference type="NCBI Taxonomy" id="1125700"/>
    <lineage>
        <taxon>Bacteria</taxon>
        <taxon>Pseudomonadati</taxon>
        <taxon>Spirochaetota</taxon>
        <taxon>Spirochaetia</taxon>
        <taxon>Spirochaetales</taxon>
        <taxon>Treponemataceae</taxon>
        <taxon>Treponema</taxon>
    </lineage>
</organism>
<evidence type="ECO:0000256" key="3">
    <source>
        <dbReference type="ARBA" id="ARBA00022722"/>
    </source>
</evidence>